<feature type="transmembrane region" description="Helical" evidence="5">
    <location>
        <begin position="279"/>
        <end position="300"/>
    </location>
</feature>
<evidence type="ECO:0000256" key="5">
    <source>
        <dbReference type="SAM" id="Phobius"/>
    </source>
</evidence>
<feature type="transmembrane region" description="Helical" evidence="5">
    <location>
        <begin position="85"/>
        <end position="105"/>
    </location>
</feature>
<dbReference type="PANTHER" id="PTHR22911:SF6">
    <property type="entry name" value="SOLUTE CARRIER FAMILY 35 MEMBER G1"/>
    <property type="match status" value="1"/>
</dbReference>
<keyword evidence="3 5" id="KW-1133">Transmembrane helix</keyword>
<keyword evidence="2 5" id="KW-0812">Transmembrane</keyword>
<evidence type="ECO:0000313" key="8">
    <source>
        <dbReference type="Proteomes" id="UP000198287"/>
    </source>
</evidence>
<evidence type="ECO:0000256" key="4">
    <source>
        <dbReference type="ARBA" id="ARBA00023136"/>
    </source>
</evidence>
<dbReference type="AlphaFoldDB" id="A0A226F346"/>
<keyword evidence="8" id="KW-1185">Reference proteome</keyword>
<evidence type="ECO:0000313" key="7">
    <source>
        <dbReference type="EMBL" id="OXA63844.1"/>
    </source>
</evidence>
<dbReference type="OrthoDB" id="306876at2759"/>
<feature type="transmembrane region" description="Helical" evidence="5">
    <location>
        <begin position="217"/>
        <end position="240"/>
    </location>
</feature>
<dbReference type="Proteomes" id="UP000198287">
    <property type="component" value="Unassembled WGS sequence"/>
</dbReference>
<dbReference type="GO" id="GO:0016020">
    <property type="term" value="C:membrane"/>
    <property type="evidence" value="ECO:0007669"/>
    <property type="project" value="UniProtKB-SubCell"/>
</dbReference>
<dbReference type="OMA" id="CIFARLF"/>
<sequence>MSLPQVASTINLVLDEGEKNASIVHIKSSESSDSSSDLDLSQSKNRVKKHSKWLGLFFTVLSGFLFASVGILVKHMKGYHVLNLGLFRFLGIFLPALPCTLMEIWKHKAKGNTIFEPLWPLSEPAKLRTMIVLFGRALFGFGAIISQFIAIQYIPVADAVVISSCSSVFVGFAAHLFLREKCGVFPFLTAIMTVTGVAIMSRPPMLTGSKEYDWDTMIGTGFALSRMVLTSFKIVFVRYLRDMNASLVVMTTGFLQLMQCFVISLALGVFEIPTKLSDLGLLVLLGLIGFSSQMSLTWALKCEKAGPFAVVRTSSDTLFAFLLQFLIFSVIPDMYSGIGAAIITTAVLLTVFKKWISSLPEDDKVRGIFTSAFLC</sequence>
<feature type="domain" description="EamA" evidence="6">
    <location>
        <begin position="54"/>
        <end position="201"/>
    </location>
</feature>
<dbReference type="Pfam" id="PF00892">
    <property type="entry name" value="EamA"/>
    <property type="match status" value="1"/>
</dbReference>
<evidence type="ECO:0000256" key="3">
    <source>
        <dbReference type="ARBA" id="ARBA00022989"/>
    </source>
</evidence>
<evidence type="ECO:0000259" key="6">
    <source>
        <dbReference type="Pfam" id="PF00892"/>
    </source>
</evidence>
<dbReference type="SUPFAM" id="SSF103481">
    <property type="entry name" value="Multidrug resistance efflux transporter EmrE"/>
    <property type="match status" value="2"/>
</dbReference>
<keyword evidence="4 5" id="KW-0472">Membrane</keyword>
<feature type="transmembrane region" description="Helical" evidence="5">
    <location>
        <begin position="53"/>
        <end position="73"/>
    </location>
</feature>
<dbReference type="PANTHER" id="PTHR22911">
    <property type="entry name" value="ACYL-MALONYL CONDENSING ENZYME-RELATED"/>
    <property type="match status" value="1"/>
</dbReference>
<organism evidence="7 8">
    <name type="scientific">Folsomia candida</name>
    <name type="common">Springtail</name>
    <dbReference type="NCBI Taxonomy" id="158441"/>
    <lineage>
        <taxon>Eukaryota</taxon>
        <taxon>Metazoa</taxon>
        <taxon>Ecdysozoa</taxon>
        <taxon>Arthropoda</taxon>
        <taxon>Hexapoda</taxon>
        <taxon>Collembola</taxon>
        <taxon>Entomobryomorpha</taxon>
        <taxon>Isotomoidea</taxon>
        <taxon>Isotomidae</taxon>
        <taxon>Proisotominae</taxon>
        <taxon>Folsomia</taxon>
    </lineage>
</organism>
<feature type="transmembrane region" description="Helical" evidence="5">
    <location>
        <begin position="131"/>
        <end position="154"/>
    </location>
</feature>
<name>A0A226F346_FOLCA</name>
<feature type="transmembrane region" description="Helical" evidence="5">
    <location>
        <begin position="247"/>
        <end position="267"/>
    </location>
</feature>
<gene>
    <name evidence="7" type="ORF">Fcan01_01069</name>
</gene>
<dbReference type="InterPro" id="IPR037185">
    <property type="entry name" value="EmrE-like"/>
</dbReference>
<evidence type="ECO:0000256" key="2">
    <source>
        <dbReference type="ARBA" id="ARBA00022692"/>
    </source>
</evidence>
<accession>A0A226F346</accession>
<evidence type="ECO:0000256" key="1">
    <source>
        <dbReference type="ARBA" id="ARBA00004141"/>
    </source>
</evidence>
<protein>
    <recommendedName>
        <fullName evidence="6">EamA domain-containing protein</fullName>
    </recommendedName>
</protein>
<proteinExistence type="predicted"/>
<dbReference type="EMBL" id="LNIX01000001">
    <property type="protein sequence ID" value="OXA63844.1"/>
    <property type="molecule type" value="Genomic_DNA"/>
</dbReference>
<comment type="caution">
    <text evidence="7">The sequence shown here is derived from an EMBL/GenBank/DDBJ whole genome shotgun (WGS) entry which is preliminary data.</text>
</comment>
<feature type="transmembrane region" description="Helical" evidence="5">
    <location>
        <begin position="185"/>
        <end position="205"/>
    </location>
</feature>
<dbReference type="InterPro" id="IPR000620">
    <property type="entry name" value="EamA_dom"/>
</dbReference>
<comment type="subcellular location">
    <subcellularLocation>
        <location evidence="1">Membrane</location>
        <topology evidence="1">Multi-pass membrane protein</topology>
    </subcellularLocation>
</comment>
<feature type="transmembrane region" description="Helical" evidence="5">
    <location>
        <begin position="160"/>
        <end position="178"/>
    </location>
</feature>
<reference evidence="7 8" key="1">
    <citation type="submission" date="2015-12" db="EMBL/GenBank/DDBJ databases">
        <title>The genome of Folsomia candida.</title>
        <authorList>
            <person name="Faddeeva A."/>
            <person name="Derks M.F."/>
            <person name="Anvar Y."/>
            <person name="Smit S."/>
            <person name="Van Straalen N."/>
            <person name="Roelofs D."/>
        </authorList>
    </citation>
    <scope>NUCLEOTIDE SEQUENCE [LARGE SCALE GENOMIC DNA]</scope>
    <source>
        <strain evidence="7 8">VU population</strain>
        <tissue evidence="7">Whole body</tissue>
    </source>
</reference>